<dbReference type="InterPro" id="IPR053115">
    <property type="entry name" value="CDK_inhibitor"/>
</dbReference>
<evidence type="ECO:0000313" key="2">
    <source>
        <dbReference type="EnsemblPlants" id="OMERI06G23490.1"/>
    </source>
</evidence>
<keyword evidence="3" id="KW-1185">Reference proteome</keyword>
<reference evidence="2" key="2">
    <citation type="submission" date="2018-05" db="EMBL/GenBank/DDBJ databases">
        <title>OmerRS3 (Oryza meridionalis Reference Sequence Version 3).</title>
        <authorList>
            <person name="Zhang J."/>
            <person name="Kudrna D."/>
            <person name="Lee S."/>
            <person name="Talag J."/>
            <person name="Welchert J."/>
            <person name="Wing R.A."/>
        </authorList>
    </citation>
    <scope>NUCLEOTIDE SEQUENCE [LARGE SCALE GENOMIC DNA]</scope>
    <source>
        <strain evidence="2">cv. OR44</strain>
    </source>
</reference>
<dbReference type="PANTHER" id="PTHR35162:SF10">
    <property type="entry name" value="OS06G0659800 PROTEIN"/>
    <property type="match status" value="1"/>
</dbReference>
<proteinExistence type="predicted"/>
<dbReference type="AlphaFoldDB" id="A0A0E0E4R5"/>
<sequence length="157" mass="15547">MGLELELSSELAALRPIRVTAAAAVSGAATARADDAGVPEESGSATVRQDGGGGGASVSAAAVVESSDGCVTPTSAGSALRPATVCPPAPRKPRPAGKRMTKRCFCCGGAGGRPRRPFFPVPHDLAAVFVARAPAAATTSPPCPPPAKKIRVHAVVG</sequence>
<dbReference type="Gramene" id="OMERI06G23490.1">
    <property type="protein sequence ID" value="OMERI06G23490.1"/>
    <property type="gene ID" value="OMERI06G23490"/>
</dbReference>
<evidence type="ECO:0000256" key="1">
    <source>
        <dbReference type="SAM" id="MobiDB-lite"/>
    </source>
</evidence>
<dbReference type="PANTHER" id="PTHR35162">
    <property type="entry name" value="OS08G0516600 PROTEIN"/>
    <property type="match status" value="1"/>
</dbReference>
<accession>A0A0E0E4R5</accession>
<organism evidence="2">
    <name type="scientific">Oryza meridionalis</name>
    <dbReference type="NCBI Taxonomy" id="40149"/>
    <lineage>
        <taxon>Eukaryota</taxon>
        <taxon>Viridiplantae</taxon>
        <taxon>Streptophyta</taxon>
        <taxon>Embryophyta</taxon>
        <taxon>Tracheophyta</taxon>
        <taxon>Spermatophyta</taxon>
        <taxon>Magnoliopsida</taxon>
        <taxon>Liliopsida</taxon>
        <taxon>Poales</taxon>
        <taxon>Poaceae</taxon>
        <taxon>BOP clade</taxon>
        <taxon>Oryzoideae</taxon>
        <taxon>Oryzeae</taxon>
        <taxon>Oryzinae</taxon>
        <taxon>Oryza</taxon>
    </lineage>
</organism>
<name>A0A0E0E4R5_9ORYZ</name>
<protein>
    <submittedName>
        <fullName evidence="2">Uncharacterized protein</fullName>
    </submittedName>
</protein>
<dbReference type="eggNOG" id="ENOG502R3QE">
    <property type="taxonomic scope" value="Eukaryota"/>
</dbReference>
<reference evidence="2" key="1">
    <citation type="submission" date="2015-04" db="UniProtKB">
        <authorList>
            <consortium name="EnsemblPlants"/>
        </authorList>
    </citation>
    <scope>IDENTIFICATION</scope>
</reference>
<feature type="region of interest" description="Disordered" evidence="1">
    <location>
        <begin position="73"/>
        <end position="99"/>
    </location>
</feature>
<dbReference type="HOGENOM" id="CLU_1680713_0_0_1"/>
<feature type="region of interest" description="Disordered" evidence="1">
    <location>
        <begin position="30"/>
        <end position="59"/>
    </location>
</feature>
<evidence type="ECO:0000313" key="3">
    <source>
        <dbReference type="Proteomes" id="UP000008021"/>
    </source>
</evidence>
<dbReference type="EnsemblPlants" id="OMERI06G23490.1">
    <property type="protein sequence ID" value="OMERI06G23490.1"/>
    <property type="gene ID" value="OMERI06G23490"/>
</dbReference>
<dbReference type="Proteomes" id="UP000008021">
    <property type="component" value="Chromosome 6"/>
</dbReference>